<evidence type="ECO:0000256" key="2">
    <source>
        <dbReference type="ARBA" id="ARBA00007525"/>
    </source>
</evidence>
<dbReference type="PANTHER" id="PTHR15073">
    <property type="entry name" value="MICROTUBULE-ASSOCIATED PROTEIN"/>
    <property type="match status" value="1"/>
</dbReference>
<evidence type="ECO:0000313" key="7">
    <source>
        <dbReference type="EMBL" id="KAG5268111.1"/>
    </source>
</evidence>
<feature type="compositionally biased region" description="Basic and acidic residues" evidence="6">
    <location>
        <begin position="205"/>
        <end position="217"/>
    </location>
</feature>
<comment type="caution">
    <text evidence="7">The sequence shown here is derived from an EMBL/GenBank/DDBJ whole genome shotgun (WGS) entry which is preliminary data.</text>
</comment>
<protein>
    <recommendedName>
        <fullName evidence="9">MAP7 domain-containing protein 2-like</fullName>
    </recommendedName>
</protein>
<evidence type="ECO:0000256" key="3">
    <source>
        <dbReference type="ARBA" id="ARBA00022490"/>
    </source>
</evidence>
<feature type="compositionally biased region" description="Low complexity" evidence="6">
    <location>
        <begin position="151"/>
        <end position="162"/>
    </location>
</feature>
<dbReference type="PANTHER" id="PTHR15073:SF3">
    <property type="entry name" value="MAP7 DOMAIN-CONTAINING PROTEIN 2"/>
    <property type="match status" value="1"/>
</dbReference>
<feature type="compositionally biased region" description="Basic and acidic residues" evidence="6">
    <location>
        <begin position="401"/>
        <end position="414"/>
    </location>
</feature>
<evidence type="ECO:0008006" key="9">
    <source>
        <dbReference type="Google" id="ProtNLM"/>
    </source>
</evidence>
<dbReference type="Pfam" id="PF05672">
    <property type="entry name" value="MAP7"/>
    <property type="match status" value="1"/>
</dbReference>
<keyword evidence="3" id="KW-0963">Cytoplasm</keyword>
<keyword evidence="5" id="KW-0206">Cytoskeleton</keyword>
<dbReference type="InterPro" id="IPR008604">
    <property type="entry name" value="MAP7_fam"/>
</dbReference>
<reference evidence="7" key="1">
    <citation type="submission" date="2020-10" db="EMBL/GenBank/DDBJ databases">
        <title>Chromosome-scale genome assembly of the Allis shad, Alosa alosa.</title>
        <authorList>
            <person name="Margot Z."/>
            <person name="Christophe K."/>
            <person name="Cabau C."/>
            <person name="Louis A."/>
            <person name="Berthelot C."/>
            <person name="Parey E."/>
            <person name="Roest Crollius H."/>
            <person name="Montfort J."/>
            <person name="Robinson-Rechavi M."/>
            <person name="Bucao C."/>
            <person name="Bouchez O."/>
            <person name="Gislard M."/>
            <person name="Lluch J."/>
            <person name="Milhes M."/>
            <person name="Lampietro C."/>
            <person name="Lopez Roques C."/>
            <person name="Donnadieu C."/>
            <person name="Braasch I."/>
            <person name="Desvignes T."/>
            <person name="Postlethwait J."/>
            <person name="Bobe J."/>
            <person name="Guiguen Y."/>
        </authorList>
    </citation>
    <scope>NUCLEOTIDE SEQUENCE</scope>
    <source>
        <strain evidence="7">M-15738</strain>
        <tissue evidence="7">Blood</tissue>
    </source>
</reference>
<feature type="compositionally biased region" description="Basic and acidic residues" evidence="6">
    <location>
        <begin position="324"/>
        <end position="346"/>
    </location>
</feature>
<dbReference type="EMBL" id="JADWDJ010000016">
    <property type="protein sequence ID" value="KAG5268111.1"/>
    <property type="molecule type" value="Genomic_DNA"/>
</dbReference>
<feature type="compositionally biased region" description="Basic and acidic residues" evidence="6">
    <location>
        <begin position="225"/>
        <end position="252"/>
    </location>
</feature>
<feature type="region of interest" description="Disordered" evidence="6">
    <location>
        <begin position="401"/>
        <end position="449"/>
    </location>
</feature>
<feature type="compositionally biased region" description="Basic and acidic residues" evidence="6">
    <location>
        <begin position="271"/>
        <end position="316"/>
    </location>
</feature>
<feature type="compositionally biased region" description="Basic and acidic residues" evidence="6">
    <location>
        <begin position="1"/>
        <end position="11"/>
    </location>
</feature>
<gene>
    <name evidence="7" type="ORF">AALO_G00208370</name>
</gene>
<keyword evidence="8" id="KW-1185">Reference proteome</keyword>
<evidence type="ECO:0000256" key="5">
    <source>
        <dbReference type="ARBA" id="ARBA00023212"/>
    </source>
</evidence>
<feature type="compositionally biased region" description="Basic and acidic residues" evidence="6">
    <location>
        <begin position="113"/>
        <end position="126"/>
    </location>
</feature>
<keyword evidence="4" id="KW-0175">Coiled coil</keyword>
<evidence type="ECO:0000313" key="8">
    <source>
        <dbReference type="Proteomes" id="UP000823561"/>
    </source>
</evidence>
<comment type="similarity">
    <text evidence="2">Belongs to the MAP7 family.</text>
</comment>
<evidence type="ECO:0000256" key="4">
    <source>
        <dbReference type="ARBA" id="ARBA00023054"/>
    </source>
</evidence>
<feature type="region of interest" description="Disordered" evidence="6">
    <location>
        <begin position="517"/>
        <end position="559"/>
    </location>
</feature>
<dbReference type="Proteomes" id="UP000823561">
    <property type="component" value="Chromosome 16"/>
</dbReference>
<name>A0AAV6G2H1_9TELE</name>
<feature type="compositionally biased region" description="Basic residues" evidence="6">
    <location>
        <begin position="163"/>
        <end position="178"/>
    </location>
</feature>
<feature type="compositionally biased region" description="Low complexity" evidence="6">
    <location>
        <begin position="59"/>
        <end position="74"/>
    </location>
</feature>
<feature type="region of interest" description="Disordered" evidence="6">
    <location>
        <begin position="1"/>
        <end position="346"/>
    </location>
</feature>
<dbReference type="GO" id="GO:0015630">
    <property type="term" value="C:microtubule cytoskeleton"/>
    <property type="evidence" value="ECO:0007669"/>
    <property type="project" value="InterPro"/>
</dbReference>
<feature type="compositionally biased region" description="Polar residues" evidence="6">
    <location>
        <begin position="547"/>
        <end position="559"/>
    </location>
</feature>
<comment type="subcellular location">
    <subcellularLocation>
        <location evidence="1">Cytoplasm</location>
        <location evidence="1">Cytoskeleton</location>
    </subcellularLocation>
</comment>
<dbReference type="GO" id="GO:0000226">
    <property type="term" value="P:microtubule cytoskeleton organization"/>
    <property type="evidence" value="ECO:0007669"/>
    <property type="project" value="InterPro"/>
</dbReference>
<proteinExistence type="inferred from homology"/>
<accession>A0AAV6G2H1</accession>
<evidence type="ECO:0000256" key="1">
    <source>
        <dbReference type="ARBA" id="ARBA00004245"/>
    </source>
</evidence>
<organism evidence="7 8">
    <name type="scientific">Alosa alosa</name>
    <name type="common">allis shad</name>
    <dbReference type="NCBI Taxonomy" id="278164"/>
    <lineage>
        <taxon>Eukaryota</taxon>
        <taxon>Metazoa</taxon>
        <taxon>Chordata</taxon>
        <taxon>Craniata</taxon>
        <taxon>Vertebrata</taxon>
        <taxon>Euteleostomi</taxon>
        <taxon>Actinopterygii</taxon>
        <taxon>Neopterygii</taxon>
        <taxon>Teleostei</taxon>
        <taxon>Clupei</taxon>
        <taxon>Clupeiformes</taxon>
        <taxon>Clupeoidei</taxon>
        <taxon>Clupeidae</taxon>
        <taxon>Alosa</taxon>
    </lineage>
</organism>
<sequence length="559" mass="62738">MERGPPMDQRPKRWTWGGQPGDCQGDLKTAPPSHSSLAHDPASASPSRMVADYMTLSESQDSSLNKRLSSSSTLPSVTERASPSPHRSPYRGSPSRAERKKNNNGSTPGPIMEPKEPSKEPPKEPKTPQMEKQVGCTTPTLIDPSPKRLESPTTPTKSASTKTQKHHGTPKSRVRSSKSRTQSPCSPGQYPPSPMRHRASTPCDGPRRLEGEEKAAMETRGTSTLERKTSRSENAERKMPKSASRDLGERSAESPGTPTGKSFAGTTDAEEAARLLAERRRQARVQKELEDKQRAEEERLRAEEEQRRQEEAREQQEQAALWAEQERRRQEEARQQKELEDRRQRERRWQEIQDQWEREKEEVVLRAHREAERKQQERELVKIQEEQERLQRKKRIEEIMKRTRKSEEPKKEDVLVESPSPETAQECRDLKQASVGQRQRPEPLGAVESPLISLQPLEAKSCVADDLSDGVQSMDVSPVSRDELVSVADYSPVPEAPQSSVSNAKALEDLLEITGQDAYPSLPSSTTLGDLNKNLIEGFSRPGADSQLIQSSASDKLGV</sequence>
<dbReference type="InterPro" id="IPR051483">
    <property type="entry name" value="MAP7_domain-containing"/>
</dbReference>
<evidence type="ECO:0000256" key="6">
    <source>
        <dbReference type="SAM" id="MobiDB-lite"/>
    </source>
</evidence>
<dbReference type="AlphaFoldDB" id="A0AAV6G2H1"/>